<keyword evidence="4" id="KW-0328">Glycosyltransferase</keyword>
<dbReference type="PANTHER" id="PTHR45947:SF13">
    <property type="entry name" value="TRANSFERASE"/>
    <property type="match status" value="1"/>
</dbReference>
<evidence type="ECO:0000256" key="1">
    <source>
        <dbReference type="SAM" id="Phobius"/>
    </source>
</evidence>
<evidence type="ECO:0000259" key="2">
    <source>
        <dbReference type="Pfam" id="PF00534"/>
    </source>
</evidence>
<name>A0A1X7ARE8_9GAMM</name>
<keyword evidence="1" id="KW-0472">Membrane</keyword>
<evidence type="ECO:0000313" key="5">
    <source>
        <dbReference type="Proteomes" id="UP000196573"/>
    </source>
</evidence>
<dbReference type="Pfam" id="PF00534">
    <property type="entry name" value="Glycos_transf_1"/>
    <property type="match status" value="1"/>
</dbReference>
<sequence>MKSILMVNKYYCPVIGGIETVAKDYVDFANLAGYKVTVLCCNNGFLPFTKKESFGNVNVIRCSTLGVLLSLPISFTFFFHLFFQSRKHDIIHAHYPFPLFDIGSLIIPKSKKIILTWHSEIFRQKFSRKFVDFFTKILIKKSIITVTSPNLLKESPFLRELSDNVHILPLSISHKQPVLQSIRHDYFRRELPSDFILFLGRLSSYKGVHILVKAIETLGDRLHLPVVIAGDGELFESILNALENDSLKKKIYFLGRFVNESEKYWLLTKCKFLIFPSIHRSEAFGLVQLESMSHGKPVINTKLDSGVPWVSLNGVTGITVTPNDTEELSEAIIELANNQKLRETYGKHARDRFNKMFSSSIAERNYQTLLNEVFHS</sequence>
<accession>A0A1X7ARE8</accession>
<proteinExistence type="predicted"/>
<dbReference type="Pfam" id="PF13439">
    <property type="entry name" value="Glyco_transf_4"/>
    <property type="match status" value="1"/>
</dbReference>
<dbReference type="InterPro" id="IPR028098">
    <property type="entry name" value="Glyco_trans_4-like_N"/>
</dbReference>
<reference evidence="4 5" key="1">
    <citation type="submission" date="2017-03" db="EMBL/GenBank/DDBJ databases">
        <authorList>
            <person name="Afonso C.L."/>
            <person name="Miller P.J."/>
            <person name="Scott M.A."/>
            <person name="Spackman E."/>
            <person name="Goraichik I."/>
            <person name="Dimitrov K.M."/>
            <person name="Suarez D.L."/>
            <person name="Swayne D.E."/>
        </authorList>
    </citation>
    <scope>NUCLEOTIDE SEQUENCE [LARGE SCALE GENOMIC DNA]</scope>
    <source>
        <strain evidence="4">SB41UT1</strain>
    </source>
</reference>
<dbReference type="PANTHER" id="PTHR45947">
    <property type="entry name" value="SULFOQUINOVOSYL TRANSFERASE SQD2"/>
    <property type="match status" value="1"/>
</dbReference>
<dbReference type="RefSeq" id="WP_133060647.1">
    <property type="nucleotide sequence ID" value="NZ_FWPT01000019.1"/>
</dbReference>
<dbReference type="InterPro" id="IPR050194">
    <property type="entry name" value="Glycosyltransferase_grp1"/>
</dbReference>
<feature type="domain" description="Glycosyltransferase subfamily 4-like N-terminal" evidence="3">
    <location>
        <begin position="15"/>
        <end position="141"/>
    </location>
</feature>
<dbReference type="EMBL" id="FWPT01000019">
    <property type="protein sequence ID" value="SMA50884.1"/>
    <property type="molecule type" value="Genomic_DNA"/>
</dbReference>
<feature type="domain" description="Glycosyl transferase family 1" evidence="2">
    <location>
        <begin position="193"/>
        <end position="351"/>
    </location>
</feature>
<evidence type="ECO:0000259" key="3">
    <source>
        <dbReference type="Pfam" id="PF13439"/>
    </source>
</evidence>
<keyword evidence="1" id="KW-0812">Transmembrane</keyword>
<keyword evidence="5" id="KW-1185">Reference proteome</keyword>
<organism evidence="4 5">
    <name type="scientific">Parendozoicomonas haliclonae</name>
    <dbReference type="NCBI Taxonomy" id="1960125"/>
    <lineage>
        <taxon>Bacteria</taxon>
        <taxon>Pseudomonadati</taxon>
        <taxon>Pseudomonadota</taxon>
        <taxon>Gammaproteobacteria</taxon>
        <taxon>Oceanospirillales</taxon>
        <taxon>Endozoicomonadaceae</taxon>
        <taxon>Parendozoicomonas</taxon>
    </lineage>
</organism>
<dbReference type="AlphaFoldDB" id="A0A1X7ARE8"/>
<dbReference type="EC" id="2.4.1.11" evidence="4"/>
<dbReference type="GO" id="GO:0004373">
    <property type="term" value="F:alpha-1,4-glucan glucosyltransferase (UDP-glucose donor) activity"/>
    <property type="evidence" value="ECO:0007669"/>
    <property type="project" value="UniProtKB-EC"/>
</dbReference>
<dbReference type="Proteomes" id="UP000196573">
    <property type="component" value="Unassembled WGS sequence"/>
</dbReference>
<dbReference type="SUPFAM" id="SSF53756">
    <property type="entry name" value="UDP-Glycosyltransferase/glycogen phosphorylase"/>
    <property type="match status" value="1"/>
</dbReference>
<keyword evidence="1" id="KW-1133">Transmembrane helix</keyword>
<evidence type="ECO:0000313" key="4">
    <source>
        <dbReference type="EMBL" id="SMA50884.1"/>
    </source>
</evidence>
<gene>
    <name evidence="4" type="ORF">EHSB41UT_04702</name>
</gene>
<keyword evidence="4" id="KW-0808">Transferase</keyword>
<dbReference type="InterPro" id="IPR001296">
    <property type="entry name" value="Glyco_trans_1"/>
</dbReference>
<protein>
    <submittedName>
        <fullName evidence="4">Glycogen synthase</fullName>
        <ecNumber evidence="4">2.4.1.11</ecNumber>
    </submittedName>
</protein>
<feature type="transmembrane region" description="Helical" evidence="1">
    <location>
        <begin position="59"/>
        <end position="83"/>
    </location>
</feature>
<dbReference type="Gene3D" id="3.40.50.2000">
    <property type="entry name" value="Glycogen Phosphorylase B"/>
    <property type="match status" value="2"/>
</dbReference>
<dbReference type="OrthoDB" id="9795746at2"/>